<organism evidence="1 2">
    <name type="scientific">Phyllostomus discolor</name>
    <name type="common">pale spear-nosed bat</name>
    <dbReference type="NCBI Taxonomy" id="89673"/>
    <lineage>
        <taxon>Eukaryota</taxon>
        <taxon>Metazoa</taxon>
        <taxon>Chordata</taxon>
        <taxon>Craniata</taxon>
        <taxon>Vertebrata</taxon>
        <taxon>Euteleostomi</taxon>
        <taxon>Mammalia</taxon>
        <taxon>Eutheria</taxon>
        <taxon>Laurasiatheria</taxon>
        <taxon>Chiroptera</taxon>
        <taxon>Yangochiroptera</taxon>
        <taxon>Phyllostomidae</taxon>
        <taxon>Phyllostominae</taxon>
        <taxon>Phyllostomus</taxon>
    </lineage>
</organism>
<dbReference type="AlphaFoldDB" id="A0A834DF18"/>
<accession>A0A834DF18</accession>
<gene>
    <name evidence="1" type="ORF">HJG60_009134</name>
</gene>
<evidence type="ECO:0000313" key="2">
    <source>
        <dbReference type="Proteomes" id="UP000664940"/>
    </source>
</evidence>
<dbReference type="Proteomes" id="UP000664940">
    <property type="component" value="Unassembled WGS sequence"/>
</dbReference>
<name>A0A834DF18_9CHIR</name>
<protein>
    <submittedName>
        <fullName evidence="1">Uncharacterized protein</fullName>
    </submittedName>
</protein>
<reference evidence="1 2" key="1">
    <citation type="journal article" date="2020" name="Nature">
        <title>Six reference-quality genomes reveal evolution of bat adaptations.</title>
        <authorList>
            <person name="Jebb D."/>
            <person name="Huang Z."/>
            <person name="Pippel M."/>
            <person name="Hughes G.M."/>
            <person name="Lavrichenko K."/>
            <person name="Devanna P."/>
            <person name="Winkler S."/>
            <person name="Jermiin L.S."/>
            <person name="Skirmuntt E.C."/>
            <person name="Katzourakis A."/>
            <person name="Burkitt-Gray L."/>
            <person name="Ray D.A."/>
            <person name="Sullivan K.A.M."/>
            <person name="Roscito J.G."/>
            <person name="Kirilenko B.M."/>
            <person name="Davalos L.M."/>
            <person name="Corthals A.P."/>
            <person name="Power M.L."/>
            <person name="Jones G."/>
            <person name="Ransome R.D."/>
            <person name="Dechmann D.K.N."/>
            <person name="Locatelli A.G."/>
            <person name="Puechmaille S.J."/>
            <person name="Fedrigo O."/>
            <person name="Jarvis E.D."/>
            <person name="Hiller M."/>
            <person name="Vernes S.C."/>
            <person name="Myers E.W."/>
            <person name="Teeling E.C."/>
        </authorList>
    </citation>
    <scope>NUCLEOTIDE SEQUENCE [LARGE SCALE GENOMIC DNA]</scope>
    <source>
        <strain evidence="1">Bat1K_MPI-CBG_1</strain>
    </source>
</reference>
<comment type="caution">
    <text evidence="1">The sequence shown here is derived from an EMBL/GenBank/DDBJ whole genome shotgun (WGS) entry which is preliminary data.</text>
</comment>
<evidence type="ECO:0000313" key="1">
    <source>
        <dbReference type="EMBL" id="KAF6078261.1"/>
    </source>
</evidence>
<dbReference type="EMBL" id="JABVXQ010000014">
    <property type="protein sequence ID" value="KAF6078261.1"/>
    <property type="molecule type" value="Genomic_DNA"/>
</dbReference>
<proteinExistence type="predicted"/>
<sequence>MPPPLVWALSYLNWLPPRRSLSIFPPSSCHHGYTSPQLSVTSLPPLPCSPYPSLTHSQLFYRVLLFFTLGPLRHSGTPGVLPDCIEGRPLMSSPLSLRPHRELQSPGETVYLSLNSHPAAAEMALRPHYSLRVLFTFFPCNNKR</sequence>